<evidence type="ECO:0000313" key="3">
    <source>
        <dbReference type="Proteomes" id="UP000231823"/>
    </source>
</evidence>
<dbReference type="EMBL" id="CP025057">
    <property type="protein sequence ID" value="AUB32030.1"/>
    <property type="molecule type" value="Genomic_DNA"/>
</dbReference>
<reference evidence="2 3" key="1">
    <citation type="submission" date="2017-12" db="EMBL/GenBank/DDBJ databases">
        <title>Complete genome sequence of Spiroplasma floricola 23-6 (ATCC 29989).</title>
        <authorList>
            <person name="Tsai Y.-M."/>
            <person name="Wu P.-S."/>
            <person name="Lo W.-S."/>
            <person name="Kuo C.-H."/>
        </authorList>
    </citation>
    <scope>NUCLEOTIDE SEQUENCE [LARGE SCALE GENOMIC DNA]</scope>
    <source>
        <strain evidence="2 3">23-6</strain>
    </source>
</reference>
<keyword evidence="3" id="KW-1185">Reference proteome</keyword>
<dbReference type="Proteomes" id="UP000231823">
    <property type="component" value="Chromosome"/>
</dbReference>
<keyword evidence="1" id="KW-0812">Transmembrane</keyword>
<evidence type="ECO:0000256" key="1">
    <source>
        <dbReference type="SAM" id="Phobius"/>
    </source>
</evidence>
<feature type="transmembrane region" description="Helical" evidence="1">
    <location>
        <begin position="6"/>
        <end position="24"/>
    </location>
</feature>
<dbReference type="KEGG" id="sfz:SFLOR_v1c09820"/>
<sequence>MIIWIFFGILGFLIWLSITGAFFLEWLNWYEKLKEKKIYNKRKTIVGIFLTILFLAPVGWIIWIPIYWLTYGIHKWKAWFNEPEAFKKIKNKEKF</sequence>
<dbReference type="AlphaFoldDB" id="A0A2K8SGS7"/>
<organism evidence="2 3">
    <name type="scientific">Spiroplasma floricola 23-6</name>
    <dbReference type="NCBI Taxonomy" id="1336749"/>
    <lineage>
        <taxon>Bacteria</taxon>
        <taxon>Bacillati</taxon>
        <taxon>Mycoplasmatota</taxon>
        <taxon>Mollicutes</taxon>
        <taxon>Entomoplasmatales</taxon>
        <taxon>Spiroplasmataceae</taxon>
        <taxon>Spiroplasma</taxon>
    </lineage>
</organism>
<gene>
    <name evidence="2" type="ORF">SFLOR_v1c09820</name>
</gene>
<keyword evidence="1" id="KW-1133">Transmembrane helix</keyword>
<name>A0A2K8SGS7_9MOLU</name>
<proteinExistence type="predicted"/>
<feature type="transmembrane region" description="Helical" evidence="1">
    <location>
        <begin position="45"/>
        <end position="69"/>
    </location>
</feature>
<protein>
    <submittedName>
        <fullName evidence="2">Uncharacterized protein</fullName>
    </submittedName>
</protein>
<evidence type="ECO:0000313" key="2">
    <source>
        <dbReference type="EMBL" id="AUB32030.1"/>
    </source>
</evidence>
<keyword evidence="1" id="KW-0472">Membrane</keyword>
<dbReference type="RefSeq" id="WP_100916983.1">
    <property type="nucleotide sequence ID" value="NZ_CP025057.1"/>
</dbReference>
<accession>A0A2K8SGS7</accession>